<proteinExistence type="predicted"/>
<gene>
    <name evidence="1" type="ORF">HKI87_04g31380</name>
</gene>
<sequence>MASRDVPTVFYEIDPGMPDVSDSNVRSSTSRLARTRPSYSVAKQADISIPLLKATHLPLRPTKICEENFDRRYQEECAFWNAKREAHRKLSEKFTAHHMYNDKSEAIDDNGKLYLGGKAKVRPASAGIWDPILQEWRLPPSEEQYKDRDARPKTTGSKLDIDGKVIMSEVEKQHIKRVPYPPHIGKYNPITNEWIIAPRDVNYHDREKTSLPQRKRRVDLPQVHDGYFHPLRHEWISARPGTAPPPSITAGTDLIASDGGTAKIIGKLKSDEQERKYGKYDPIKRTWLEDPSSPSLKVDDYLTQKGKKKVAFPKRVGKYDPIKMEWVIPPREVAQAAARARLYH</sequence>
<organism evidence="1 2">
    <name type="scientific">Chloropicon roscoffensis</name>
    <dbReference type="NCBI Taxonomy" id="1461544"/>
    <lineage>
        <taxon>Eukaryota</taxon>
        <taxon>Viridiplantae</taxon>
        <taxon>Chlorophyta</taxon>
        <taxon>Chloropicophyceae</taxon>
        <taxon>Chloropicales</taxon>
        <taxon>Chloropicaceae</taxon>
        <taxon>Chloropicon</taxon>
    </lineage>
</organism>
<dbReference type="AlphaFoldDB" id="A0AAX4P6N6"/>
<evidence type="ECO:0000313" key="1">
    <source>
        <dbReference type="EMBL" id="WZN61603.1"/>
    </source>
</evidence>
<protein>
    <submittedName>
        <fullName evidence="1">Uncharacterized protein</fullName>
    </submittedName>
</protein>
<reference evidence="1 2" key="1">
    <citation type="submission" date="2024-03" db="EMBL/GenBank/DDBJ databases">
        <title>Complete genome sequence of the green alga Chloropicon roscoffensis RCC1871.</title>
        <authorList>
            <person name="Lemieux C."/>
            <person name="Pombert J.-F."/>
            <person name="Otis C."/>
            <person name="Turmel M."/>
        </authorList>
    </citation>
    <scope>NUCLEOTIDE SEQUENCE [LARGE SCALE GENOMIC DNA]</scope>
    <source>
        <strain evidence="1 2">RCC1871</strain>
    </source>
</reference>
<evidence type="ECO:0000313" key="2">
    <source>
        <dbReference type="Proteomes" id="UP001472866"/>
    </source>
</evidence>
<dbReference type="Proteomes" id="UP001472866">
    <property type="component" value="Chromosome 04"/>
</dbReference>
<accession>A0AAX4P6N6</accession>
<keyword evidence="2" id="KW-1185">Reference proteome</keyword>
<dbReference type="EMBL" id="CP151504">
    <property type="protein sequence ID" value="WZN61603.1"/>
    <property type="molecule type" value="Genomic_DNA"/>
</dbReference>
<name>A0AAX4P6N6_9CHLO</name>